<dbReference type="PROSITE" id="PS50835">
    <property type="entry name" value="IG_LIKE"/>
    <property type="match status" value="1"/>
</dbReference>
<keyword evidence="6" id="KW-1185">Reference proteome</keyword>
<organism evidence="4">
    <name type="scientific">Capitella teleta</name>
    <name type="common">Polychaete worm</name>
    <dbReference type="NCBI Taxonomy" id="283909"/>
    <lineage>
        <taxon>Eukaryota</taxon>
        <taxon>Metazoa</taxon>
        <taxon>Spiralia</taxon>
        <taxon>Lophotrochozoa</taxon>
        <taxon>Annelida</taxon>
        <taxon>Polychaeta</taxon>
        <taxon>Sedentaria</taxon>
        <taxon>Scolecida</taxon>
        <taxon>Capitellidae</taxon>
        <taxon>Capitella</taxon>
    </lineage>
</organism>
<reference evidence="4 6" key="2">
    <citation type="journal article" date="2013" name="Nature">
        <title>Insights into bilaterian evolution from three spiralian genomes.</title>
        <authorList>
            <person name="Simakov O."/>
            <person name="Marletaz F."/>
            <person name="Cho S.J."/>
            <person name="Edsinger-Gonzales E."/>
            <person name="Havlak P."/>
            <person name="Hellsten U."/>
            <person name="Kuo D.H."/>
            <person name="Larsson T."/>
            <person name="Lv J."/>
            <person name="Arendt D."/>
            <person name="Savage R."/>
            <person name="Osoegawa K."/>
            <person name="de Jong P."/>
            <person name="Grimwood J."/>
            <person name="Chapman J.A."/>
            <person name="Shapiro H."/>
            <person name="Aerts A."/>
            <person name="Otillar R.P."/>
            <person name="Terry A.Y."/>
            <person name="Boore J.L."/>
            <person name="Grigoriev I.V."/>
            <person name="Lindberg D.R."/>
            <person name="Seaver E.C."/>
            <person name="Weisblat D.A."/>
            <person name="Putnam N.H."/>
            <person name="Rokhsar D.S."/>
        </authorList>
    </citation>
    <scope>NUCLEOTIDE SEQUENCE</scope>
    <source>
        <strain evidence="4 6">I ESC-2004</strain>
    </source>
</reference>
<keyword evidence="2" id="KW-1133">Transmembrane helix</keyword>
<dbReference type="Proteomes" id="UP000014760">
    <property type="component" value="Unassembled WGS sequence"/>
</dbReference>
<sequence length="425" mass="46771">MTRFTIPDVRFPDAVSDHALDITVSPSEVVHPSSSVTVTCTADYSLLGGRDVIWRMRKGSVVVRVGYHGTLDHNFNVDGRRYSLSRVSSGLKDVHTLKIQDVKYEDSSTIECVFSAGKSRMSSIVIGVCDDAESASCKCMMEQEGWASPQCFKEPDDWVAKNNGYKDAVVVLAVFLGIAIAIGILMGVLAGRDCMAHALAKQKKMAERRSTAGRTNSLMIGQKSRYEDSQHLTQDGNDTISEINVDSQQQPYREERPRQKGRRSEREQRGPYPRHLVEDEQSDSGMSSANASTQGLALHTVHIHQDSNSSTSSQQAVRPKHPQKNIYAAHEDLSSGYATPYQPPPPVSPRSVQSEGDIAYSPGAENPRPPPRAAHTDVARGKSRGVESRAYFTNPKRLEFQQNGTNGHVQRDEGGPYVDQNSTVI</sequence>
<dbReference type="AlphaFoldDB" id="R7UQ57"/>
<evidence type="ECO:0000259" key="3">
    <source>
        <dbReference type="PROSITE" id="PS50835"/>
    </source>
</evidence>
<dbReference type="InterPro" id="IPR013783">
    <property type="entry name" value="Ig-like_fold"/>
</dbReference>
<feature type="compositionally biased region" description="Basic and acidic residues" evidence="1">
    <location>
        <begin position="252"/>
        <end position="269"/>
    </location>
</feature>
<protein>
    <recommendedName>
        <fullName evidence="3">Ig-like domain-containing protein</fullName>
    </recommendedName>
</protein>
<keyword evidence="2" id="KW-0472">Membrane</keyword>
<dbReference type="EMBL" id="AMQN01006651">
    <property type="status" value="NOT_ANNOTATED_CDS"/>
    <property type="molecule type" value="Genomic_DNA"/>
</dbReference>
<gene>
    <name evidence="4" type="ORF">CAPTEDRAFT_215061</name>
</gene>
<reference evidence="6" key="1">
    <citation type="submission" date="2012-12" db="EMBL/GenBank/DDBJ databases">
        <authorList>
            <person name="Hellsten U."/>
            <person name="Grimwood J."/>
            <person name="Chapman J.A."/>
            <person name="Shapiro H."/>
            <person name="Aerts A."/>
            <person name="Otillar R.P."/>
            <person name="Terry A.Y."/>
            <person name="Boore J.L."/>
            <person name="Simakov O."/>
            <person name="Marletaz F."/>
            <person name="Cho S.-J."/>
            <person name="Edsinger-Gonzales E."/>
            <person name="Havlak P."/>
            <person name="Kuo D.-H."/>
            <person name="Larsson T."/>
            <person name="Lv J."/>
            <person name="Arendt D."/>
            <person name="Savage R."/>
            <person name="Osoegawa K."/>
            <person name="de Jong P."/>
            <person name="Lindberg D.R."/>
            <person name="Seaver E.C."/>
            <person name="Weisblat D.A."/>
            <person name="Putnam N.H."/>
            <person name="Grigoriev I.V."/>
            <person name="Rokhsar D.S."/>
        </authorList>
    </citation>
    <scope>NUCLEOTIDE SEQUENCE</scope>
    <source>
        <strain evidence="6">I ESC-2004</strain>
    </source>
</reference>
<evidence type="ECO:0000256" key="1">
    <source>
        <dbReference type="SAM" id="MobiDB-lite"/>
    </source>
</evidence>
<dbReference type="InterPro" id="IPR007110">
    <property type="entry name" value="Ig-like_dom"/>
</dbReference>
<feature type="compositionally biased region" description="Polar residues" evidence="1">
    <location>
        <begin position="231"/>
        <end position="247"/>
    </location>
</feature>
<dbReference type="InterPro" id="IPR036179">
    <property type="entry name" value="Ig-like_dom_sf"/>
</dbReference>
<evidence type="ECO:0000256" key="2">
    <source>
        <dbReference type="SAM" id="Phobius"/>
    </source>
</evidence>
<dbReference type="SUPFAM" id="SSF48726">
    <property type="entry name" value="Immunoglobulin"/>
    <property type="match status" value="1"/>
</dbReference>
<feature type="compositionally biased region" description="Basic and acidic residues" evidence="1">
    <location>
        <begin position="374"/>
        <end position="387"/>
    </location>
</feature>
<feature type="transmembrane region" description="Helical" evidence="2">
    <location>
        <begin position="168"/>
        <end position="190"/>
    </location>
</feature>
<feature type="region of interest" description="Disordered" evidence="1">
    <location>
        <begin position="205"/>
        <end position="292"/>
    </location>
</feature>
<evidence type="ECO:0000313" key="6">
    <source>
        <dbReference type="Proteomes" id="UP000014760"/>
    </source>
</evidence>
<dbReference type="EnsemblMetazoa" id="CapteT215061">
    <property type="protein sequence ID" value="CapteP215061"/>
    <property type="gene ID" value="CapteG215061"/>
</dbReference>
<feature type="domain" description="Ig-like" evidence="3">
    <location>
        <begin position="12"/>
        <end position="122"/>
    </location>
</feature>
<reference evidence="5" key="3">
    <citation type="submission" date="2015-06" db="UniProtKB">
        <authorList>
            <consortium name="EnsemblMetazoa"/>
        </authorList>
    </citation>
    <scope>IDENTIFICATION</scope>
</reference>
<dbReference type="EMBL" id="KB298871">
    <property type="protein sequence ID" value="ELU08654.1"/>
    <property type="molecule type" value="Genomic_DNA"/>
</dbReference>
<accession>R7UQ57</accession>
<name>R7UQ57_CAPTE</name>
<feature type="region of interest" description="Disordered" evidence="1">
    <location>
        <begin position="335"/>
        <end position="425"/>
    </location>
</feature>
<feature type="compositionally biased region" description="Polar residues" evidence="1">
    <location>
        <begin position="283"/>
        <end position="292"/>
    </location>
</feature>
<keyword evidence="2" id="KW-0812">Transmembrane</keyword>
<dbReference type="HOGENOM" id="CLU_645985_0_0_1"/>
<evidence type="ECO:0000313" key="4">
    <source>
        <dbReference type="EMBL" id="ELU08654.1"/>
    </source>
</evidence>
<proteinExistence type="predicted"/>
<evidence type="ECO:0000313" key="5">
    <source>
        <dbReference type="EnsemblMetazoa" id="CapteP215061"/>
    </source>
</evidence>
<dbReference type="Gene3D" id="2.60.40.10">
    <property type="entry name" value="Immunoglobulins"/>
    <property type="match status" value="1"/>
</dbReference>